<keyword evidence="3" id="KW-1185">Reference proteome</keyword>
<name>A0A195FQA8_9HYME</name>
<evidence type="ECO:0000256" key="1">
    <source>
        <dbReference type="SAM" id="MobiDB-lite"/>
    </source>
</evidence>
<proteinExistence type="predicted"/>
<protein>
    <submittedName>
        <fullName evidence="2">Uncharacterized protein</fullName>
    </submittedName>
</protein>
<dbReference type="EMBL" id="KQ981305">
    <property type="protein sequence ID" value="KYN42775.1"/>
    <property type="molecule type" value="Genomic_DNA"/>
</dbReference>
<accession>A0A195FQA8</accession>
<gene>
    <name evidence="2" type="ORF">ALC56_02577</name>
</gene>
<reference evidence="2 3" key="1">
    <citation type="submission" date="2016-03" db="EMBL/GenBank/DDBJ databases">
        <title>Trachymyrmex septentrionalis WGS genome.</title>
        <authorList>
            <person name="Nygaard S."/>
            <person name="Hu H."/>
            <person name="Boomsma J."/>
            <person name="Zhang G."/>
        </authorList>
    </citation>
    <scope>NUCLEOTIDE SEQUENCE [LARGE SCALE GENOMIC DNA]</scope>
    <source>
        <strain evidence="2">Tsep2-gDNA-1</strain>
        <tissue evidence="2">Whole body</tissue>
    </source>
</reference>
<dbReference type="Proteomes" id="UP000078541">
    <property type="component" value="Unassembled WGS sequence"/>
</dbReference>
<sequence>MRSEKVRKGSVVLFGSCVAEAPTGRCYDGNVLFGPSRPTPRPTLKTPKGRSSRAARSSYFVAQDVPASRFQLLTVNGNKSSPYVSRTSMRLFVVSNRIAGRFRIECM</sequence>
<evidence type="ECO:0000313" key="2">
    <source>
        <dbReference type="EMBL" id="KYN42775.1"/>
    </source>
</evidence>
<dbReference type="AlphaFoldDB" id="A0A195FQA8"/>
<feature type="region of interest" description="Disordered" evidence="1">
    <location>
        <begin position="32"/>
        <end position="55"/>
    </location>
</feature>
<organism evidence="2 3">
    <name type="scientific">Trachymyrmex septentrionalis</name>
    <dbReference type="NCBI Taxonomy" id="34720"/>
    <lineage>
        <taxon>Eukaryota</taxon>
        <taxon>Metazoa</taxon>
        <taxon>Ecdysozoa</taxon>
        <taxon>Arthropoda</taxon>
        <taxon>Hexapoda</taxon>
        <taxon>Insecta</taxon>
        <taxon>Pterygota</taxon>
        <taxon>Neoptera</taxon>
        <taxon>Endopterygota</taxon>
        <taxon>Hymenoptera</taxon>
        <taxon>Apocrita</taxon>
        <taxon>Aculeata</taxon>
        <taxon>Formicoidea</taxon>
        <taxon>Formicidae</taxon>
        <taxon>Myrmicinae</taxon>
        <taxon>Trachymyrmex</taxon>
    </lineage>
</organism>
<evidence type="ECO:0000313" key="3">
    <source>
        <dbReference type="Proteomes" id="UP000078541"/>
    </source>
</evidence>